<evidence type="ECO:0000256" key="2">
    <source>
        <dbReference type="ARBA" id="ARBA00023125"/>
    </source>
</evidence>
<dbReference type="EMBL" id="BMJT01000003">
    <property type="protein sequence ID" value="GGG18445.1"/>
    <property type="molecule type" value="Genomic_DNA"/>
</dbReference>
<reference evidence="5" key="2">
    <citation type="submission" date="2020-09" db="EMBL/GenBank/DDBJ databases">
        <authorList>
            <person name="Sun Q."/>
            <person name="Zhou Y."/>
        </authorList>
    </citation>
    <scope>NUCLEOTIDE SEQUENCE</scope>
    <source>
        <strain evidence="5">CGMCC 1.15760</strain>
    </source>
</reference>
<dbReference type="Gene3D" id="1.10.10.60">
    <property type="entry name" value="Homeodomain-like"/>
    <property type="match status" value="1"/>
</dbReference>
<dbReference type="GO" id="GO:0003677">
    <property type="term" value="F:DNA binding"/>
    <property type="evidence" value="ECO:0007669"/>
    <property type="project" value="UniProtKB-UniRule"/>
</dbReference>
<dbReference type="InterPro" id="IPR009057">
    <property type="entry name" value="Homeodomain-like_sf"/>
</dbReference>
<dbReference type="Gene3D" id="1.10.357.10">
    <property type="entry name" value="Tetracycline Repressor, domain 2"/>
    <property type="match status" value="1"/>
</dbReference>
<organism evidence="5 6">
    <name type="scientific">Lysinibacillus alkalisoli</name>
    <dbReference type="NCBI Taxonomy" id="1911548"/>
    <lineage>
        <taxon>Bacteria</taxon>
        <taxon>Bacillati</taxon>
        <taxon>Bacillota</taxon>
        <taxon>Bacilli</taxon>
        <taxon>Bacillales</taxon>
        <taxon>Bacillaceae</taxon>
        <taxon>Lysinibacillus</taxon>
    </lineage>
</organism>
<reference evidence="5" key="1">
    <citation type="journal article" date="2014" name="Int. J. Syst. Evol. Microbiol.">
        <title>Complete genome sequence of Corynebacterium casei LMG S-19264T (=DSM 44701T), isolated from a smear-ripened cheese.</title>
        <authorList>
            <consortium name="US DOE Joint Genome Institute (JGI-PGF)"/>
            <person name="Walter F."/>
            <person name="Albersmeier A."/>
            <person name="Kalinowski J."/>
            <person name="Ruckert C."/>
        </authorList>
    </citation>
    <scope>NUCLEOTIDE SEQUENCE</scope>
    <source>
        <strain evidence="5">CGMCC 1.15760</strain>
    </source>
</reference>
<feature type="DNA-binding region" description="H-T-H motif" evidence="3">
    <location>
        <begin position="32"/>
        <end position="51"/>
    </location>
</feature>
<accession>A0A917G267</accession>
<dbReference type="PANTHER" id="PTHR43479">
    <property type="entry name" value="ACREF/ENVCD OPERON REPRESSOR-RELATED"/>
    <property type="match status" value="1"/>
</dbReference>
<keyword evidence="1" id="KW-0678">Repressor</keyword>
<evidence type="ECO:0000313" key="6">
    <source>
        <dbReference type="Proteomes" id="UP000616608"/>
    </source>
</evidence>
<dbReference type="InterPro" id="IPR050624">
    <property type="entry name" value="HTH-type_Tx_Regulator"/>
</dbReference>
<comment type="caution">
    <text evidence="5">The sequence shown here is derived from an EMBL/GenBank/DDBJ whole genome shotgun (WGS) entry which is preliminary data.</text>
</comment>
<dbReference type="PROSITE" id="PS50977">
    <property type="entry name" value="HTH_TETR_2"/>
    <property type="match status" value="1"/>
</dbReference>
<dbReference type="InterPro" id="IPR001647">
    <property type="entry name" value="HTH_TetR"/>
</dbReference>
<keyword evidence="2 3" id="KW-0238">DNA-binding</keyword>
<proteinExistence type="predicted"/>
<dbReference type="Pfam" id="PF00440">
    <property type="entry name" value="TetR_N"/>
    <property type="match status" value="1"/>
</dbReference>
<protein>
    <submittedName>
        <fullName evidence="5">TetR family transcriptional regulator</fullName>
    </submittedName>
</protein>
<gene>
    <name evidence="5" type="ORF">GCM10007425_11150</name>
</gene>
<name>A0A917G267_9BACI</name>
<feature type="domain" description="HTH tetR-type" evidence="4">
    <location>
        <begin position="9"/>
        <end position="69"/>
    </location>
</feature>
<evidence type="ECO:0000313" key="5">
    <source>
        <dbReference type="EMBL" id="GGG18445.1"/>
    </source>
</evidence>
<dbReference type="SUPFAM" id="SSF46689">
    <property type="entry name" value="Homeodomain-like"/>
    <property type="match status" value="1"/>
</dbReference>
<dbReference type="PANTHER" id="PTHR43479:SF11">
    <property type="entry name" value="ACREF_ENVCD OPERON REPRESSOR-RELATED"/>
    <property type="match status" value="1"/>
</dbReference>
<dbReference type="RefSeq" id="WP_188614041.1">
    <property type="nucleotide sequence ID" value="NZ_BMJT01000003.1"/>
</dbReference>
<evidence type="ECO:0000256" key="1">
    <source>
        <dbReference type="ARBA" id="ARBA00022491"/>
    </source>
</evidence>
<dbReference type="PRINTS" id="PR00455">
    <property type="entry name" value="HTHTETR"/>
</dbReference>
<dbReference type="Proteomes" id="UP000616608">
    <property type="component" value="Unassembled WGS sequence"/>
</dbReference>
<sequence length="194" mass="22572">MNGFEKRKQQKEQHILQVATDRFIKDGIALVTVASIAKEAQVSQVTIYKYFDTKKQLLNATLQYYLAEEFAKFEQLIVSPLTFQEKLLQLVQRKQVFSQQIHPEYYAFMMETYQNNPVAFADDMTRSYALYQQFFEQGKAEGVVSKTLSNEALVMYLDMAVHYFEKDGVANQIRPYIDEFTEIFFHGLAGKPTV</sequence>
<keyword evidence="6" id="KW-1185">Reference proteome</keyword>
<evidence type="ECO:0000259" key="4">
    <source>
        <dbReference type="PROSITE" id="PS50977"/>
    </source>
</evidence>
<dbReference type="AlphaFoldDB" id="A0A917G267"/>
<evidence type="ECO:0000256" key="3">
    <source>
        <dbReference type="PROSITE-ProRule" id="PRU00335"/>
    </source>
</evidence>